<dbReference type="PANTHER" id="PTHR47718:SF3">
    <property type="entry name" value="PROTEIN FAR1-RELATED SEQUENCE 5-LIKE"/>
    <property type="match status" value="1"/>
</dbReference>
<evidence type="ECO:0000313" key="4">
    <source>
        <dbReference type="Proteomes" id="UP001497516"/>
    </source>
</evidence>
<organism evidence="3 4">
    <name type="scientific">Linum trigynum</name>
    <dbReference type="NCBI Taxonomy" id="586398"/>
    <lineage>
        <taxon>Eukaryota</taxon>
        <taxon>Viridiplantae</taxon>
        <taxon>Streptophyta</taxon>
        <taxon>Embryophyta</taxon>
        <taxon>Tracheophyta</taxon>
        <taxon>Spermatophyta</taxon>
        <taxon>Magnoliopsida</taxon>
        <taxon>eudicotyledons</taxon>
        <taxon>Gunneridae</taxon>
        <taxon>Pentapetalae</taxon>
        <taxon>rosids</taxon>
        <taxon>fabids</taxon>
        <taxon>Malpighiales</taxon>
        <taxon>Linaceae</taxon>
        <taxon>Linum</taxon>
    </lineage>
</organism>
<protein>
    <recommendedName>
        <fullName evidence="2">MULE transposase domain-containing protein</fullName>
    </recommendedName>
</protein>
<gene>
    <name evidence="3" type="ORF">LTRI10_LOCUS45892</name>
</gene>
<feature type="region of interest" description="Disordered" evidence="1">
    <location>
        <begin position="1"/>
        <end position="20"/>
    </location>
</feature>
<keyword evidence="4" id="KW-1185">Reference proteome</keyword>
<evidence type="ECO:0000256" key="1">
    <source>
        <dbReference type="SAM" id="MobiDB-lite"/>
    </source>
</evidence>
<feature type="compositionally biased region" description="Basic residues" evidence="1">
    <location>
        <begin position="1"/>
        <end position="10"/>
    </location>
</feature>
<evidence type="ECO:0000259" key="2">
    <source>
        <dbReference type="Pfam" id="PF10551"/>
    </source>
</evidence>
<dbReference type="Pfam" id="PF10551">
    <property type="entry name" value="MULE"/>
    <property type="match status" value="1"/>
</dbReference>
<feature type="domain" description="MULE transposase" evidence="2">
    <location>
        <begin position="180"/>
        <end position="224"/>
    </location>
</feature>
<dbReference type="Proteomes" id="UP001497516">
    <property type="component" value="Chromosome 8"/>
</dbReference>
<reference evidence="3 4" key="1">
    <citation type="submission" date="2024-04" db="EMBL/GenBank/DDBJ databases">
        <authorList>
            <person name="Fracassetti M."/>
        </authorList>
    </citation>
    <scope>NUCLEOTIDE SEQUENCE [LARGE SCALE GENOMIC DNA]</scope>
</reference>
<accession>A0AAV2G9D9</accession>
<name>A0AAV2G9D9_9ROSI</name>
<dbReference type="AlphaFoldDB" id="A0AAV2G9D9"/>
<proteinExistence type="predicted"/>
<dbReference type="PANTHER" id="PTHR47718">
    <property type="entry name" value="OS01G0519700 PROTEIN"/>
    <property type="match status" value="1"/>
</dbReference>
<dbReference type="InterPro" id="IPR018289">
    <property type="entry name" value="MULE_transposase_dom"/>
</dbReference>
<evidence type="ECO:0000313" key="3">
    <source>
        <dbReference type="EMBL" id="CAL1406145.1"/>
    </source>
</evidence>
<sequence>MDCNHGKRSKSYTPDLAKTRRISKSGKQGCQFRVVVRSSLVDGKCKWRILSVTDRSGKPKGIHNHKLEVYAEGSRQRNSLSNEENIEIKELEATHTQAKDIRSFINRKFDAHHNMDHVYNETAKIRRERLGDLSPMQWTFIEAGRLGYFIGVGFDEDRRVTRLFLSHPESIKMLSAWYFVILIDSTYKTNKYKQPLVQLIGVNPVKKNFNIGFTLVSDETKETYA</sequence>
<dbReference type="EMBL" id="OZ034821">
    <property type="protein sequence ID" value="CAL1406145.1"/>
    <property type="molecule type" value="Genomic_DNA"/>
</dbReference>